<evidence type="ECO:0000313" key="1">
    <source>
        <dbReference type="Proteomes" id="UP000036681"/>
    </source>
</evidence>
<protein>
    <submittedName>
        <fullName evidence="2">Secreted protein</fullName>
    </submittedName>
</protein>
<reference evidence="2" key="1">
    <citation type="submission" date="2017-02" db="UniProtKB">
        <authorList>
            <consortium name="WormBaseParasite"/>
        </authorList>
    </citation>
    <scope>IDENTIFICATION</scope>
</reference>
<dbReference type="WBParaSite" id="ALUE_0001926301-mRNA-1">
    <property type="protein sequence ID" value="ALUE_0001926301-mRNA-1"/>
    <property type="gene ID" value="ALUE_0001926301"/>
</dbReference>
<proteinExistence type="predicted"/>
<dbReference type="AlphaFoldDB" id="A0A0M3IKJ2"/>
<name>A0A0M3IKJ2_ASCLU</name>
<sequence>MLYRFILLAGRMQQTSFFVRVSYCHAEGHYSYFLLLTTIYFEIFQYVNQTFPREDTSTNFLPHISERELPDGKWCR</sequence>
<evidence type="ECO:0000313" key="2">
    <source>
        <dbReference type="WBParaSite" id="ALUE_0001926301-mRNA-1"/>
    </source>
</evidence>
<keyword evidence="1" id="KW-1185">Reference proteome</keyword>
<dbReference type="Proteomes" id="UP000036681">
    <property type="component" value="Unplaced"/>
</dbReference>
<accession>A0A0M3IKJ2</accession>
<organism evidence="1 2">
    <name type="scientific">Ascaris lumbricoides</name>
    <name type="common">Giant roundworm</name>
    <dbReference type="NCBI Taxonomy" id="6252"/>
    <lineage>
        <taxon>Eukaryota</taxon>
        <taxon>Metazoa</taxon>
        <taxon>Ecdysozoa</taxon>
        <taxon>Nematoda</taxon>
        <taxon>Chromadorea</taxon>
        <taxon>Rhabditida</taxon>
        <taxon>Spirurina</taxon>
        <taxon>Ascaridomorpha</taxon>
        <taxon>Ascaridoidea</taxon>
        <taxon>Ascarididae</taxon>
        <taxon>Ascaris</taxon>
    </lineage>
</organism>